<dbReference type="PANTHER" id="PTHR43649">
    <property type="entry name" value="ARABINOSE-BINDING PROTEIN-RELATED"/>
    <property type="match status" value="1"/>
</dbReference>
<dbReference type="PROSITE" id="PS51318">
    <property type="entry name" value="TAT"/>
    <property type="match status" value="1"/>
</dbReference>
<dbReference type="SUPFAM" id="SSF53850">
    <property type="entry name" value="Periplasmic binding protein-like II"/>
    <property type="match status" value="1"/>
</dbReference>
<keyword evidence="1" id="KW-0732">Signal</keyword>
<feature type="signal peptide" evidence="1">
    <location>
        <begin position="1"/>
        <end position="28"/>
    </location>
</feature>
<dbReference type="Pfam" id="PF01547">
    <property type="entry name" value="SBP_bac_1"/>
    <property type="match status" value="1"/>
</dbReference>
<name>A0ABW4KZ78_9MICO</name>
<dbReference type="InterPro" id="IPR006311">
    <property type="entry name" value="TAT_signal"/>
</dbReference>
<reference evidence="3" key="1">
    <citation type="journal article" date="2019" name="Int. J. Syst. Evol. Microbiol.">
        <title>The Global Catalogue of Microorganisms (GCM) 10K type strain sequencing project: providing services to taxonomists for standard genome sequencing and annotation.</title>
        <authorList>
            <consortium name="The Broad Institute Genomics Platform"/>
            <consortium name="The Broad Institute Genome Sequencing Center for Infectious Disease"/>
            <person name="Wu L."/>
            <person name="Ma J."/>
        </authorList>
    </citation>
    <scope>NUCLEOTIDE SEQUENCE [LARGE SCALE GENOMIC DNA]</scope>
    <source>
        <strain evidence="3">JCM 17130</strain>
    </source>
</reference>
<gene>
    <name evidence="2" type="ORF">ACFSE6_02630</name>
</gene>
<dbReference type="EMBL" id="JBHUEE010000001">
    <property type="protein sequence ID" value="MFD1716716.1"/>
    <property type="molecule type" value="Genomic_DNA"/>
</dbReference>
<sequence length="508" mass="54772">MTPMHPAGPSRRSILAAGLGAGALYALSACTPPPDQQAGGSGIQIPDPASPLPEGDITLRVIDSGDTKTNYWEAVLPAYEEKHSNVTTEYDGLAWEQIDELVPLSVRNGTLHDLVQLAPGSAMHAQAISEGWVQPLDDVMPNFQEWKDQYPEGILLDGIHVFDGKTYSFPATADNRYEICLMYSRQLMNDAGYDPEESPLTWDEYRDAAKKITRAGNGQVYGVVLEGAQANRLELWMHGFANMLGGHAHDPRTGEINYATDEYLEAFELLRALMSDGSIFPGSTSLNAPQAWPRVATGSAGMVTAGPWVITLWEEENPDFDFGVGAHPRPGPDALPVGYAPGKGADAMFVYAETDIPEYAGDLIAFHGSRAGAEAWGRLVGPGSPPPYPDVVEALKDQVSPGGARSFELADQQVMFPSAVVRNPDVARANQESPPVTPNFGEIIAGVLDGSVTDVRAALTDLSDRSRRAREEGIAAAREAGAEVSEEDWVFPNFVPGESYTPDKYDEL</sequence>
<organism evidence="2 3">
    <name type="scientific">Georgenia deserti</name>
    <dbReference type="NCBI Taxonomy" id="2093781"/>
    <lineage>
        <taxon>Bacteria</taxon>
        <taxon>Bacillati</taxon>
        <taxon>Actinomycetota</taxon>
        <taxon>Actinomycetes</taxon>
        <taxon>Micrococcales</taxon>
        <taxon>Bogoriellaceae</taxon>
        <taxon>Georgenia</taxon>
    </lineage>
</organism>
<protein>
    <submittedName>
        <fullName evidence="2">ABC transporter substrate-binding protein</fullName>
    </submittedName>
</protein>
<dbReference type="InterPro" id="IPR006059">
    <property type="entry name" value="SBP"/>
</dbReference>
<proteinExistence type="predicted"/>
<evidence type="ECO:0000313" key="3">
    <source>
        <dbReference type="Proteomes" id="UP001597277"/>
    </source>
</evidence>
<dbReference type="InterPro" id="IPR050490">
    <property type="entry name" value="Bact_solute-bd_prot1"/>
</dbReference>
<dbReference type="Gene3D" id="3.40.190.10">
    <property type="entry name" value="Periplasmic binding protein-like II"/>
    <property type="match status" value="1"/>
</dbReference>
<keyword evidence="3" id="KW-1185">Reference proteome</keyword>
<feature type="chain" id="PRO_5046793866" evidence="1">
    <location>
        <begin position="29"/>
        <end position="508"/>
    </location>
</feature>
<dbReference type="Proteomes" id="UP001597277">
    <property type="component" value="Unassembled WGS sequence"/>
</dbReference>
<comment type="caution">
    <text evidence="2">The sequence shown here is derived from an EMBL/GenBank/DDBJ whole genome shotgun (WGS) entry which is preliminary data.</text>
</comment>
<dbReference type="RefSeq" id="WP_388002142.1">
    <property type="nucleotide sequence ID" value="NZ_JBHUEE010000001.1"/>
</dbReference>
<accession>A0ABW4KZ78</accession>
<evidence type="ECO:0000256" key="1">
    <source>
        <dbReference type="SAM" id="SignalP"/>
    </source>
</evidence>
<evidence type="ECO:0000313" key="2">
    <source>
        <dbReference type="EMBL" id="MFD1716716.1"/>
    </source>
</evidence>
<dbReference type="PANTHER" id="PTHR43649:SF30">
    <property type="entry name" value="ABC TRANSPORTER SUBSTRATE-BINDING PROTEIN"/>
    <property type="match status" value="1"/>
</dbReference>